<evidence type="ECO:0000259" key="1">
    <source>
        <dbReference type="Pfam" id="PF01553"/>
    </source>
</evidence>
<proteinExistence type="predicted"/>
<organism evidence="2 3">
    <name type="scientific">Hallella bergensis DSM 17361</name>
    <dbReference type="NCBI Taxonomy" id="585502"/>
    <lineage>
        <taxon>Bacteria</taxon>
        <taxon>Pseudomonadati</taxon>
        <taxon>Bacteroidota</taxon>
        <taxon>Bacteroidia</taxon>
        <taxon>Bacteroidales</taxon>
        <taxon>Prevotellaceae</taxon>
        <taxon>Hallella</taxon>
    </lineage>
</organism>
<dbReference type="PANTHER" id="PTHR30068:SF3">
    <property type="entry name" value="PHOSPHOLIPID_GLYCEROL ACYLTRANSFERASE DOMAIN-CONTAINING PROTEIN"/>
    <property type="match status" value="1"/>
</dbReference>
<dbReference type="OrthoDB" id="1078132at2"/>
<dbReference type="PANTHER" id="PTHR30068">
    <property type="entry name" value="URONATE ISOMERASE"/>
    <property type="match status" value="1"/>
</dbReference>
<dbReference type="Pfam" id="PF01553">
    <property type="entry name" value="Acyltransferase"/>
    <property type="match status" value="1"/>
</dbReference>
<comment type="caution">
    <text evidence="2">The sequence shown here is derived from an EMBL/GenBank/DDBJ whole genome shotgun (WGS) entry which is preliminary data.</text>
</comment>
<gene>
    <name evidence="2" type="ORF">HMPREF0645_1345</name>
</gene>
<dbReference type="Proteomes" id="UP000003160">
    <property type="component" value="Unassembled WGS sequence"/>
</dbReference>
<evidence type="ECO:0000313" key="2">
    <source>
        <dbReference type="EMBL" id="EFA44191.1"/>
    </source>
</evidence>
<dbReference type="InterPro" id="IPR002123">
    <property type="entry name" value="Plipid/glycerol_acylTrfase"/>
</dbReference>
<keyword evidence="3" id="KW-1185">Reference proteome</keyword>
<dbReference type="EMBL" id="ACKS01000058">
    <property type="protein sequence ID" value="EFA44191.1"/>
    <property type="molecule type" value="Genomic_DNA"/>
</dbReference>
<protein>
    <recommendedName>
        <fullName evidence="1">Phospholipid/glycerol acyltransferase domain-containing protein</fullName>
    </recommendedName>
</protein>
<reference evidence="2 3" key="1">
    <citation type="submission" date="2009-10" db="EMBL/GenBank/DDBJ databases">
        <authorList>
            <person name="Qin X."/>
            <person name="Bachman B."/>
            <person name="Battles P."/>
            <person name="Bell A."/>
            <person name="Bess C."/>
            <person name="Bickham C."/>
            <person name="Chaboub L."/>
            <person name="Chen D."/>
            <person name="Coyle M."/>
            <person name="Deiros D.R."/>
            <person name="Dinh H."/>
            <person name="Forbes L."/>
            <person name="Fowler G."/>
            <person name="Francisco L."/>
            <person name="Fu Q."/>
            <person name="Gubbala S."/>
            <person name="Hale W."/>
            <person name="Han Y."/>
            <person name="Hemphill L."/>
            <person name="Highlander S.K."/>
            <person name="Hirani K."/>
            <person name="Hogues M."/>
            <person name="Jackson L."/>
            <person name="Jakkamsetti A."/>
            <person name="Javaid M."/>
            <person name="Jiang H."/>
            <person name="Korchina V."/>
            <person name="Kovar C."/>
            <person name="Lara F."/>
            <person name="Lee S."/>
            <person name="Mata R."/>
            <person name="Mathew T."/>
            <person name="Moen C."/>
            <person name="Morales K."/>
            <person name="Munidasa M."/>
            <person name="Nazareth L."/>
            <person name="Ngo R."/>
            <person name="Nguyen L."/>
            <person name="Okwuonu G."/>
            <person name="Ongeri F."/>
            <person name="Patil S."/>
            <person name="Petrosino J."/>
            <person name="Pham C."/>
            <person name="Pham P."/>
            <person name="Pu L.-L."/>
            <person name="Puazo M."/>
            <person name="Raj R."/>
            <person name="Reid J."/>
            <person name="Rouhana J."/>
            <person name="Saada N."/>
            <person name="Shang Y."/>
            <person name="Simmons D."/>
            <person name="Thornton R."/>
            <person name="Warren J."/>
            <person name="Weissenberger G."/>
            <person name="Zhang J."/>
            <person name="Zhang L."/>
            <person name="Zhou C."/>
            <person name="Zhu D."/>
            <person name="Muzny D."/>
            <person name="Worley K."/>
            <person name="Gibbs R."/>
        </authorList>
    </citation>
    <scope>NUCLEOTIDE SEQUENCE [LARGE SCALE GENOMIC DNA]</scope>
    <source>
        <strain evidence="2 3">DSM 17361</strain>
    </source>
</reference>
<dbReference type="GO" id="GO:0042840">
    <property type="term" value="P:D-glucuronate catabolic process"/>
    <property type="evidence" value="ECO:0007669"/>
    <property type="project" value="TreeGrafter"/>
</dbReference>
<accession>D1PWL0</accession>
<dbReference type="HOGENOM" id="CLU_061982_0_0_10"/>
<dbReference type="GO" id="GO:0016746">
    <property type="term" value="F:acyltransferase activity"/>
    <property type="evidence" value="ECO:0007669"/>
    <property type="project" value="InterPro"/>
</dbReference>
<dbReference type="eggNOG" id="COG0204">
    <property type="taxonomic scope" value="Bacteria"/>
</dbReference>
<dbReference type="AlphaFoldDB" id="D1PWL0"/>
<dbReference type="RefSeq" id="WP_007173449.1">
    <property type="nucleotide sequence ID" value="NZ_GG704780.1"/>
</dbReference>
<dbReference type="GO" id="GO:0019698">
    <property type="term" value="P:D-galacturonate catabolic process"/>
    <property type="evidence" value="ECO:0007669"/>
    <property type="project" value="TreeGrafter"/>
</dbReference>
<sequence>MNIPEEFDSIRPIVPEELPEVYDRLLADPQFRQVAGYMFPEVTFEDLSQRILQCKTNLEFQKAICYPVLQKLIRERSWGCSVDATSINIKHRYTFVSNHRDIVLDSAFLDKLLLDVGFETTCEIAIGDNLLTIPWVKDLVRINKSFTVERTLHSIEMYRASKRMSEYMHFAIKEKNENVWIAQREGRAKDSNDLTQPAILKMMVMGGEGSLIDRLASLHIVPLAISYEFDPCDYLKAREFQFKRDVPFWKKTAQDDIESMMVGIKGFKGHIKYHCAPCINEWLGSLKHDMPKSQLFDTIAAYIDQQIHSNYRLFANNYVAHDLLQGNKDYSSMYTPQQRSSFEQYIMAQIDKIDMENKDTDFLRERMLTMYAYPVRNHKAATEGTGSRFKALKSHFGFGKS</sequence>
<name>D1PWL0_9BACT</name>
<feature type="domain" description="Phospholipid/glycerol acyltransferase" evidence="1">
    <location>
        <begin position="88"/>
        <end position="226"/>
    </location>
</feature>
<evidence type="ECO:0000313" key="3">
    <source>
        <dbReference type="Proteomes" id="UP000003160"/>
    </source>
</evidence>